<comment type="caution">
    <text evidence="5">The sequence shown here is derived from an EMBL/GenBank/DDBJ whole genome shotgun (WGS) entry which is preliminary data.</text>
</comment>
<dbReference type="EMBL" id="JAOPGA020001632">
    <property type="protein sequence ID" value="KAL0490020.1"/>
    <property type="molecule type" value="Genomic_DNA"/>
</dbReference>
<protein>
    <submittedName>
        <fullName evidence="5">INO80 complex subunit D</fullName>
    </submittedName>
</protein>
<feature type="region of interest" description="Disordered" evidence="3">
    <location>
        <begin position="121"/>
        <end position="219"/>
    </location>
</feature>
<accession>A0AAW2ZML4</accession>
<evidence type="ECO:0000259" key="4">
    <source>
        <dbReference type="Pfam" id="PF13891"/>
    </source>
</evidence>
<dbReference type="Pfam" id="PF13891">
    <property type="entry name" value="zf-C3HC3H_KANSL2"/>
    <property type="match status" value="2"/>
</dbReference>
<evidence type="ECO:0000313" key="6">
    <source>
        <dbReference type="Proteomes" id="UP001431209"/>
    </source>
</evidence>
<dbReference type="PANTHER" id="PTHR16198:SF2">
    <property type="entry name" value="INO80 COMPLEX SUBUNIT D"/>
    <property type="match status" value="1"/>
</dbReference>
<proteinExistence type="predicted"/>
<gene>
    <name evidence="5" type="ORF">AKO1_009374</name>
</gene>
<dbReference type="InterPro" id="IPR025927">
    <property type="entry name" value="Znf_KANL2-like"/>
</dbReference>
<feature type="compositionally biased region" description="Basic residues" evidence="3">
    <location>
        <begin position="180"/>
        <end position="190"/>
    </location>
</feature>
<evidence type="ECO:0000256" key="3">
    <source>
        <dbReference type="SAM" id="MobiDB-lite"/>
    </source>
</evidence>
<feature type="domain" description="KANL2-like probable zinc-finger" evidence="4">
    <location>
        <begin position="50"/>
        <end position="114"/>
    </location>
</feature>
<evidence type="ECO:0000256" key="1">
    <source>
        <dbReference type="ARBA" id="ARBA00004123"/>
    </source>
</evidence>
<feature type="domain" description="KANL2-like probable zinc-finger" evidence="4">
    <location>
        <begin position="355"/>
        <end position="385"/>
    </location>
</feature>
<dbReference type="PANTHER" id="PTHR16198">
    <property type="match status" value="1"/>
</dbReference>
<feature type="compositionally biased region" description="Polar residues" evidence="3">
    <location>
        <begin position="202"/>
        <end position="212"/>
    </location>
</feature>
<sequence>MEVDEDDALKEERSNESFPDVVDSEGNYDRASVTLFPKKEHYGTDGKRFCAHGGNVCTQRPMRNFDFCVKHILQDPKAPFKQCDYIAKQTNKQCANPVKIVDPKDDNRYCNAHKQMLGIIPKGTGQYSKKKKGASTDKNKASDTPPGKRKKEGEEEEEVEEEVNSDTETDDGVPTDSTKPKAKKKRKTRKTSSAVTVPIGNGQYSATISTGDSDTESDVATDEEGFYDEEELIFELDGKPRFTQEEFLLARRARIERMIKIYQSQQNRMKQSLQVKYQQFIKQRQQATNGLLSAKMGQGSTVKLRMKVADHEQEDEQMTLRKLLEAVVTFPAENRQVYQVDKEEKYDELTKEPLCSHPECHSHRMMCSEFCFTHILYDRNQRLYMAGPNGPTDPVLCYRMLNGNAVALLNSHSERKVVVLESSDKVNTTDAEADKRIDYDKLTKSLSKIKE</sequence>
<comment type="subcellular location">
    <subcellularLocation>
        <location evidence="1">Nucleus</location>
    </subcellularLocation>
</comment>
<feature type="region of interest" description="Disordered" evidence="3">
    <location>
        <begin position="1"/>
        <end position="25"/>
    </location>
</feature>
<keyword evidence="2" id="KW-0539">Nucleus</keyword>
<name>A0AAW2ZML4_9EUKA</name>
<dbReference type="GO" id="GO:0005634">
    <property type="term" value="C:nucleus"/>
    <property type="evidence" value="ECO:0007669"/>
    <property type="project" value="UniProtKB-SubCell"/>
</dbReference>
<dbReference type="Proteomes" id="UP001431209">
    <property type="component" value="Unassembled WGS sequence"/>
</dbReference>
<feature type="compositionally biased region" description="Acidic residues" evidence="3">
    <location>
        <begin position="154"/>
        <end position="173"/>
    </location>
</feature>
<organism evidence="5 6">
    <name type="scientific">Acrasis kona</name>
    <dbReference type="NCBI Taxonomy" id="1008807"/>
    <lineage>
        <taxon>Eukaryota</taxon>
        <taxon>Discoba</taxon>
        <taxon>Heterolobosea</taxon>
        <taxon>Tetramitia</taxon>
        <taxon>Eutetramitia</taxon>
        <taxon>Acrasidae</taxon>
        <taxon>Acrasis</taxon>
    </lineage>
</organism>
<dbReference type="AlphaFoldDB" id="A0AAW2ZML4"/>
<evidence type="ECO:0000256" key="2">
    <source>
        <dbReference type="ARBA" id="ARBA00023242"/>
    </source>
</evidence>
<evidence type="ECO:0000313" key="5">
    <source>
        <dbReference type="EMBL" id="KAL0490020.1"/>
    </source>
</evidence>
<keyword evidence="6" id="KW-1185">Reference proteome</keyword>
<reference evidence="5 6" key="1">
    <citation type="submission" date="2024-03" db="EMBL/GenBank/DDBJ databases">
        <title>The Acrasis kona genome and developmental transcriptomes reveal deep origins of eukaryotic multicellular pathways.</title>
        <authorList>
            <person name="Sheikh S."/>
            <person name="Fu C.-J."/>
            <person name="Brown M.W."/>
            <person name="Baldauf S.L."/>
        </authorList>
    </citation>
    <scope>NUCLEOTIDE SEQUENCE [LARGE SCALE GENOMIC DNA]</scope>
    <source>
        <strain evidence="5 6">ATCC MYA-3509</strain>
    </source>
</reference>